<gene>
    <name evidence="1" type="ORF">LBCZ_2190</name>
</gene>
<name>A0AAD1ARF7_LACCA</name>
<protein>
    <submittedName>
        <fullName evidence="1">Uncharacterized protein</fullName>
    </submittedName>
</protein>
<evidence type="ECO:0000313" key="2">
    <source>
        <dbReference type="Proteomes" id="UP000015560"/>
    </source>
</evidence>
<sequence length="140" mass="14392">MSILAELAVMFVASVFGAELGTSPDLRSLCVGFAIAGLLASGDLADIVDFAEVATLVREAADDDCEPVCMLEVDVEADCVSDEDVDLAVAVVVVDAVAERKLATGRSVTAVFVPVSGSTRGLEAASGLDLTDDSDENRPV</sequence>
<dbReference type="Proteomes" id="UP000015560">
    <property type="component" value="Chromosome"/>
</dbReference>
<proteinExistence type="predicted"/>
<reference evidence="1 2" key="1">
    <citation type="journal article" date="2013" name="PLoS ONE">
        <title>Genomic Adaptation of the Lactobacillus casei Group.</title>
        <authorList>
            <person name="Toh H."/>
            <person name="Oshima K."/>
            <person name="Nakano A."/>
            <person name="Takahata M."/>
            <person name="Murakami M."/>
            <person name="Takaki T."/>
            <person name="Nishiyama H."/>
            <person name="Igimi S."/>
            <person name="Hattori M."/>
            <person name="Morita H."/>
        </authorList>
    </citation>
    <scope>NUCLEOTIDE SEQUENCE [LARGE SCALE GENOMIC DNA]</scope>
    <source>
        <strain evidence="1 2">ATCC 393</strain>
    </source>
</reference>
<organism evidence="1 2">
    <name type="scientific">Lacticaseibacillus casei DSM 20011 = JCM 1134 = ATCC 393</name>
    <dbReference type="NCBI Taxonomy" id="1423732"/>
    <lineage>
        <taxon>Bacteria</taxon>
        <taxon>Bacillati</taxon>
        <taxon>Bacillota</taxon>
        <taxon>Bacilli</taxon>
        <taxon>Lactobacillales</taxon>
        <taxon>Lactobacillaceae</taxon>
        <taxon>Lacticaseibacillus</taxon>
    </lineage>
</organism>
<dbReference type="AlphaFoldDB" id="A0AAD1ARF7"/>
<accession>A0AAD1ARF7</accession>
<dbReference type="EMBL" id="AP012544">
    <property type="protein sequence ID" value="BAN75358.1"/>
    <property type="molecule type" value="Genomic_DNA"/>
</dbReference>
<evidence type="ECO:0000313" key="1">
    <source>
        <dbReference type="EMBL" id="BAN75358.1"/>
    </source>
</evidence>